<dbReference type="PANTHER" id="PTHR45228:SF4">
    <property type="entry name" value="LIPOPROTEIN"/>
    <property type="match status" value="1"/>
</dbReference>
<dbReference type="InterPro" id="IPR037522">
    <property type="entry name" value="HD_GYP_dom"/>
</dbReference>
<dbReference type="Gene3D" id="1.10.3210.10">
    <property type="entry name" value="Hypothetical protein af1432"/>
    <property type="match status" value="1"/>
</dbReference>
<dbReference type="eggNOG" id="COG3437">
    <property type="taxonomic scope" value="Bacteria"/>
</dbReference>
<dbReference type="InterPro" id="IPR003607">
    <property type="entry name" value="HD/PDEase_dom"/>
</dbReference>
<proteinExistence type="predicted"/>
<dbReference type="PANTHER" id="PTHR45228">
    <property type="entry name" value="CYCLIC DI-GMP PHOSPHODIESTERASE TM_0186-RELATED"/>
    <property type="match status" value="1"/>
</dbReference>
<dbReference type="Pfam" id="PF13487">
    <property type="entry name" value="HD_5"/>
    <property type="match status" value="1"/>
</dbReference>
<dbReference type="STRING" id="370438.PTH_0607"/>
<dbReference type="Proteomes" id="UP000006556">
    <property type="component" value="Chromosome"/>
</dbReference>
<dbReference type="HOGENOM" id="CLU_000445_92_3_9"/>
<evidence type="ECO:0000259" key="1">
    <source>
        <dbReference type="PROSITE" id="PS51832"/>
    </source>
</evidence>
<feature type="domain" description="HD-GYP" evidence="1">
    <location>
        <begin position="1"/>
        <end position="189"/>
    </location>
</feature>
<dbReference type="AlphaFoldDB" id="A5D4P1"/>
<name>A5D4P1_PELTS</name>
<accession>A5D4P1</accession>
<dbReference type="CDD" id="cd00077">
    <property type="entry name" value="HDc"/>
    <property type="match status" value="1"/>
</dbReference>
<gene>
    <name evidence="2" type="ordered locus">PTH_0607</name>
</gene>
<evidence type="ECO:0000313" key="2">
    <source>
        <dbReference type="EMBL" id="BAF58788.1"/>
    </source>
</evidence>
<dbReference type="InterPro" id="IPR052020">
    <property type="entry name" value="Cyclic_di-GMP/3'3'-cGAMP_PDE"/>
</dbReference>
<dbReference type="EMBL" id="AP009389">
    <property type="protein sequence ID" value="BAF58788.1"/>
    <property type="molecule type" value="Genomic_DNA"/>
</dbReference>
<protein>
    <submittedName>
        <fullName evidence="2">Hypothetical regulator protein</fullName>
    </submittedName>
</protein>
<organism evidence="2 3">
    <name type="scientific">Pelotomaculum thermopropionicum (strain DSM 13744 / JCM 10971 / SI)</name>
    <dbReference type="NCBI Taxonomy" id="370438"/>
    <lineage>
        <taxon>Bacteria</taxon>
        <taxon>Bacillati</taxon>
        <taxon>Bacillota</taxon>
        <taxon>Clostridia</taxon>
        <taxon>Eubacteriales</taxon>
        <taxon>Desulfotomaculaceae</taxon>
        <taxon>Pelotomaculum</taxon>
    </lineage>
</organism>
<dbReference type="SUPFAM" id="SSF109604">
    <property type="entry name" value="HD-domain/PDEase-like"/>
    <property type="match status" value="1"/>
</dbReference>
<keyword evidence="3" id="KW-1185">Reference proteome</keyword>
<sequence>MDKLNELSFLSDLMGSGLRGHHSRVTLYSKKIAGAICPDLINKVAFAASVHDIGKIAIPDKILLKPGPLTRSEWVLVRLHPLVGARILQKSMNDEINREMIKAVMHHHEWWDGKGYPYCLKEKDIPIISRILAVADSFDAMTSLRPYKASLSKDEALKELQEHSGTQFDPEIVDIFLRIMLDRDEIQGL</sequence>
<dbReference type="KEGG" id="pth:PTH_0607"/>
<dbReference type="SMART" id="SM00471">
    <property type="entry name" value="HDc"/>
    <property type="match status" value="1"/>
</dbReference>
<evidence type="ECO:0000313" key="3">
    <source>
        <dbReference type="Proteomes" id="UP000006556"/>
    </source>
</evidence>
<dbReference type="PROSITE" id="PS51832">
    <property type="entry name" value="HD_GYP"/>
    <property type="match status" value="1"/>
</dbReference>
<reference evidence="3" key="1">
    <citation type="journal article" date="2008" name="Genome Res.">
        <title>The genome of Pelotomaculum thermopropionicum reveals niche-associated evolution in anaerobic microbiota.</title>
        <authorList>
            <person name="Kosaka T."/>
            <person name="Kato S."/>
            <person name="Shimoyama T."/>
            <person name="Ishii S."/>
            <person name="Abe T."/>
            <person name="Watanabe K."/>
        </authorList>
    </citation>
    <scope>NUCLEOTIDE SEQUENCE [LARGE SCALE GENOMIC DNA]</scope>
    <source>
        <strain evidence="3">DSM 13744 / JCM 10971 / SI</strain>
    </source>
</reference>